<dbReference type="PROSITE" id="PS50850">
    <property type="entry name" value="MFS"/>
    <property type="match status" value="1"/>
</dbReference>
<gene>
    <name evidence="9" type="primary">narT</name>
    <name evidence="9" type="ORF">PSEWESI4_04911</name>
</gene>
<feature type="transmembrane region" description="Helical" evidence="7">
    <location>
        <begin position="167"/>
        <end position="184"/>
    </location>
</feature>
<dbReference type="SUPFAM" id="SSF103473">
    <property type="entry name" value="MFS general substrate transporter"/>
    <property type="match status" value="1"/>
</dbReference>
<accession>A0A7U7ESY4</accession>
<dbReference type="Gene3D" id="1.20.1250.20">
    <property type="entry name" value="MFS general substrate transporter like domains"/>
    <property type="match status" value="2"/>
</dbReference>
<comment type="similarity">
    <text evidence="2">Belongs to the major facilitator superfamily. Nitrate/nitrite porter (TC 2.A.1.8) family.</text>
</comment>
<evidence type="ECO:0000256" key="3">
    <source>
        <dbReference type="ARBA" id="ARBA00022692"/>
    </source>
</evidence>
<dbReference type="Pfam" id="PF07690">
    <property type="entry name" value="MFS_1"/>
    <property type="match status" value="1"/>
</dbReference>
<feature type="transmembrane region" description="Helical" evidence="7">
    <location>
        <begin position="12"/>
        <end position="34"/>
    </location>
</feature>
<feature type="transmembrane region" description="Helical" evidence="7">
    <location>
        <begin position="312"/>
        <end position="331"/>
    </location>
</feature>
<dbReference type="RefSeq" id="WP_187673898.1">
    <property type="nucleotide sequence ID" value="NZ_CAJFCI010000100.1"/>
</dbReference>
<evidence type="ECO:0000256" key="4">
    <source>
        <dbReference type="ARBA" id="ARBA00022989"/>
    </source>
</evidence>
<dbReference type="EMBL" id="CAJFCI010000100">
    <property type="protein sequence ID" value="CAD5110588.1"/>
    <property type="molecule type" value="Genomic_DNA"/>
</dbReference>
<sequence>MASRKVQQGLVLGMSTVAFTICFMVWMMFAVLGVPIKELLDLNETQFGLLASTPVLTGSLVRLPLGMLTDRFGGRIVFFVLMLVCVLPIYLIGEATQYWQFLALGLFVGLAGGSFSVGIAYVAKWFDKANQGLAMGIFGAGNAGSALTKFLAPAIIAAASWQMVPKVFSAMMFITALLFWFFTYDDKRHHVPSSVSFAEQLKTLKDPRVWRYCQYYSIVFGGYVALALWMTKYYVQEYGFGLQTAALLAACFSLPGGVLRAIGGWMSDKWGAHSVTWWVMWVSWVCLFLLSYPPTDFTVHTVDGPFTFHIGLNAWVFTALMFVVGIAWAFGKASVFKYISDEFPERMGAVSGIVGLAGGLGGFVLPIMFGALVDLTGVRSSCFMLMYGVVWVSLIWMYLSEVRKTPVMGKGSSGPMASASDA</sequence>
<dbReference type="InterPro" id="IPR044772">
    <property type="entry name" value="NO3_transporter"/>
</dbReference>
<dbReference type="InterPro" id="IPR036259">
    <property type="entry name" value="MFS_trans_sf"/>
</dbReference>
<dbReference type="CDD" id="cd17341">
    <property type="entry name" value="MFS_NRT2_like"/>
    <property type="match status" value="1"/>
</dbReference>
<dbReference type="InterPro" id="IPR011701">
    <property type="entry name" value="MFS"/>
</dbReference>
<feature type="transmembrane region" description="Helical" evidence="7">
    <location>
        <begin position="72"/>
        <end position="92"/>
    </location>
</feature>
<dbReference type="GO" id="GO:0015112">
    <property type="term" value="F:nitrate transmembrane transporter activity"/>
    <property type="evidence" value="ECO:0007669"/>
    <property type="project" value="InterPro"/>
</dbReference>
<dbReference type="InterPro" id="IPR020846">
    <property type="entry name" value="MFS_dom"/>
</dbReference>
<feature type="transmembrane region" description="Helical" evidence="7">
    <location>
        <begin position="378"/>
        <end position="399"/>
    </location>
</feature>
<dbReference type="Proteomes" id="UP000583387">
    <property type="component" value="Unassembled WGS sequence"/>
</dbReference>
<keyword evidence="3 7" id="KW-0812">Transmembrane</keyword>
<keyword evidence="5" id="KW-0534">Nitrate assimilation</keyword>
<comment type="subcellular location">
    <subcellularLocation>
        <location evidence="1">Membrane</location>
        <topology evidence="1">Multi-pass membrane protein</topology>
    </subcellularLocation>
</comment>
<evidence type="ECO:0000256" key="5">
    <source>
        <dbReference type="ARBA" id="ARBA00023063"/>
    </source>
</evidence>
<evidence type="ECO:0000313" key="9">
    <source>
        <dbReference type="EMBL" id="CAD5110588.1"/>
    </source>
</evidence>
<protein>
    <submittedName>
        <fullName evidence="9">Putative nitrate transporter NarT</fullName>
    </submittedName>
</protein>
<keyword evidence="6 7" id="KW-0472">Membrane</keyword>
<feature type="transmembrane region" description="Helical" evidence="7">
    <location>
        <begin position="240"/>
        <end position="263"/>
    </location>
</feature>
<dbReference type="GO" id="GO:0016020">
    <property type="term" value="C:membrane"/>
    <property type="evidence" value="ECO:0007669"/>
    <property type="project" value="UniProtKB-SubCell"/>
</dbReference>
<evidence type="ECO:0000256" key="1">
    <source>
        <dbReference type="ARBA" id="ARBA00004141"/>
    </source>
</evidence>
<comment type="caution">
    <text evidence="9">The sequence shown here is derived from an EMBL/GenBank/DDBJ whole genome shotgun (WGS) entry which is preliminary data.</text>
</comment>
<keyword evidence="4 7" id="KW-1133">Transmembrane helix</keyword>
<dbReference type="GO" id="GO:0042128">
    <property type="term" value="P:nitrate assimilation"/>
    <property type="evidence" value="ECO:0007669"/>
    <property type="project" value="UniProtKB-KW"/>
</dbReference>
<reference evidence="9 10" key="1">
    <citation type="submission" date="2020-08" db="EMBL/GenBank/DDBJ databases">
        <authorList>
            <person name="Criscuolo A."/>
        </authorList>
    </citation>
    <scope>NUCLEOTIDE SEQUENCE [LARGE SCALE GENOMIC DNA]</scope>
    <source>
        <strain evidence="9">CIP111764</strain>
    </source>
</reference>
<evidence type="ECO:0000259" key="8">
    <source>
        <dbReference type="PROSITE" id="PS50850"/>
    </source>
</evidence>
<keyword evidence="10" id="KW-1185">Reference proteome</keyword>
<feature type="transmembrane region" description="Helical" evidence="7">
    <location>
        <begin position="215"/>
        <end position="234"/>
    </location>
</feature>
<feature type="transmembrane region" description="Helical" evidence="7">
    <location>
        <begin position="275"/>
        <end position="292"/>
    </location>
</feature>
<feature type="transmembrane region" description="Helical" evidence="7">
    <location>
        <begin position="135"/>
        <end position="161"/>
    </location>
</feature>
<name>A0A7U7ESY4_9GAMM</name>
<feature type="transmembrane region" description="Helical" evidence="7">
    <location>
        <begin position="352"/>
        <end position="372"/>
    </location>
</feature>
<dbReference type="AlphaFoldDB" id="A0A7U7ESY4"/>
<feature type="domain" description="Major facilitator superfamily (MFS) profile" evidence="8">
    <location>
        <begin position="10"/>
        <end position="405"/>
    </location>
</feature>
<evidence type="ECO:0000256" key="6">
    <source>
        <dbReference type="ARBA" id="ARBA00023136"/>
    </source>
</evidence>
<dbReference type="PANTHER" id="PTHR23515">
    <property type="entry name" value="HIGH-AFFINITY NITRATE TRANSPORTER 2.3"/>
    <property type="match status" value="1"/>
</dbReference>
<proteinExistence type="inferred from homology"/>
<feature type="transmembrane region" description="Helical" evidence="7">
    <location>
        <begin position="46"/>
        <end position="65"/>
    </location>
</feature>
<evidence type="ECO:0000256" key="2">
    <source>
        <dbReference type="ARBA" id="ARBA00008432"/>
    </source>
</evidence>
<feature type="transmembrane region" description="Helical" evidence="7">
    <location>
        <begin position="98"/>
        <end position="123"/>
    </location>
</feature>
<evidence type="ECO:0000313" key="10">
    <source>
        <dbReference type="Proteomes" id="UP000583387"/>
    </source>
</evidence>
<organism evidence="9 10">
    <name type="scientific">Zestomonas carbonaria</name>
    <dbReference type="NCBI Taxonomy" id="2762745"/>
    <lineage>
        <taxon>Bacteria</taxon>
        <taxon>Pseudomonadati</taxon>
        <taxon>Pseudomonadota</taxon>
        <taxon>Gammaproteobacteria</taxon>
        <taxon>Pseudomonadales</taxon>
        <taxon>Pseudomonadaceae</taxon>
        <taxon>Zestomonas</taxon>
    </lineage>
</organism>
<evidence type="ECO:0000256" key="7">
    <source>
        <dbReference type="SAM" id="Phobius"/>
    </source>
</evidence>